<evidence type="ECO:0000313" key="1">
    <source>
        <dbReference type="EMBL" id="KAG0713371.1"/>
    </source>
</evidence>
<organism evidence="1 2">
    <name type="scientific">Chionoecetes opilio</name>
    <name type="common">Atlantic snow crab</name>
    <name type="synonym">Cancer opilio</name>
    <dbReference type="NCBI Taxonomy" id="41210"/>
    <lineage>
        <taxon>Eukaryota</taxon>
        <taxon>Metazoa</taxon>
        <taxon>Ecdysozoa</taxon>
        <taxon>Arthropoda</taxon>
        <taxon>Crustacea</taxon>
        <taxon>Multicrustacea</taxon>
        <taxon>Malacostraca</taxon>
        <taxon>Eumalacostraca</taxon>
        <taxon>Eucarida</taxon>
        <taxon>Decapoda</taxon>
        <taxon>Pleocyemata</taxon>
        <taxon>Brachyura</taxon>
        <taxon>Eubrachyura</taxon>
        <taxon>Majoidea</taxon>
        <taxon>Majidae</taxon>
        <taxon>Chionoecetes</taxon>
    </lineage>
</organism>
<comment type="caution">
    <text evidence="1">The sequence shown here is derived from an EMBL/GenBank/DDBJ whole genome shotgun (WGS) entry which is preliminary data.</text>
</comment>
<dbReference type="EMBL" id="JACEEZ010021544">
    <property type="protein sequence ID" value="KAG0713371.1"/>
    <property type="molecule type" value="Genomic_DNA"/>
</dbReference>
<protein>
    <submittedName>
        <fullName evidence="1">Uncharacterized protein</fullName>
    </submittedName>
</protein>
<accession>A0A8J5CHU7</accession>
<evidence type="ECO:0000313" key="2">
    <source>
        <dbReference type="Proteomes" id="UP000770661"/>
    </source>
</evidence>
<keyword evidence="2" id="KW-1185">Reference proteome</keyword>
<dbReference type="AlphaFoldDB" id="A0A8J5CHU7"/>
<sequence length="175" mass="19423">MAGLLKTPSEILDESRTWTAGTFQDEIVVAARAPPEQGAHSSRQFLNDASTRMRDSDFVFNLAYNTRPLLDITRLIVFPRILRSPKTTTAARIIVPRPAELTALMATRLLTWGPQAASHGVVRVGGRPTSRSRGATYYPSLERVALPGTFNMIWASEKLFVYMSLLQQTTSPSRC</sequence>
<dbReference type="Proteomes" id="UP000770661">
    <property type="component" value="Unassembled WGS sequence"/>
</dbReference>
<proteinExistence type="predicted"/>
<gene>
    <name evidence="1" type="ORF">GWK47_016374</name>
</gene>
<reference evidence="1" key="1">
    <citation type="submission" date="2020-07" db="EMBL/GenBank/DDBJ databases">
        <title>The High-quality genome of the commercially important snow crab, Chionoecetes opilio.</title>
        <authorList>
            <person name="Jeong J.-H."/>
            <person name="Ryu S."/>
        </authorList>
    </citation>
    <scope>NUCLEOTIDE SEQUENCE</scope>
    <source>
        <strain evidence="1">MADBK_172401_WGS</strain>
        <tissue evidence="1">Digestive gland</tissue>
    </source>
</reference>
<name>A0A8J5CHU7_CHIOP</name>